<accession>A0A392W3R8</accession>
<reference evidence="2 3" key="1">
    <citation type="journal article" date="2018" name="Front. Plant Sci.">
        <title>Red Clover (Trifolium pratense) and Zigzag Clover (T. medium) - A Picture of Genomic Similarities and Differences.</title>
        <authorList>
            <person name="Dluhosova J."/>
            <person name="Istvanek J."/>
            <person name="Nedelnik J."/>
            <person name="Repkova J."/>
        </authorList>
    </citation>
    <scope>NUCLEOTIDE SEQUENCE [LARGE SCALE GENOMIC DNA]</scope>
    <source>
        <strain evidence="3">cv. 10/8</strain>
        <tissue evidence="2">Leaf</tissue>
    </source>
</reference>
<evidence type="ECO:0000313" key="3">
    <source>
        <dbReference type="Proteomes" id="UP000265520"/>
    </source>
</evidence>
<feature type="compositionally biased region" description="Acidic residues" evidence="1">
    <location>
        <begin position="55"/>
        <end position="68"/>
    </location>
</feature>
<keyword evidence="3" id="KW-1185">Reference proteome</keyword>
<feature type="non-terminal residue" evidence="2">
    <location>
        <position position="68"/>
    </location>
</feature>
<evidence type="ECO:0000256" key="1">
    <source>
        <dbReference type="SAM" id="MobiDB-lite"/>
    </source>
</evidence>
<name>A0A392W3R8_9FABA</name>
<feature type="compositionally biased region" description="Polar residues" evidence="1">
    <location>
        <begin position="23"/>
        <end position="34"/>
    </location>
</feature>
<feature type="non-terminal residue" evidence="2">
    <location>
        <position position="1"/>
    </location>
</feature>
<feature type="region of interest" description="Disordered" evidence="1">
    <location>
        <begin position="23"/>
        <end position="68"/>
    </location>
</feature>
<proteinExistence type="predicted"/>
<protein>
    <submittedName>
        <fullName evidence="2">Pleckstrin likey domain-containing family M member</fullName>
    </submittedName>
</protein>
<organism evidence="2 3">
    <name type="scientific">Trifolium medium</name>
    <dbReference type="NCBI Taxonomy" id="97028"/>
    <lineage>
        <taxon>Eukaryota</taxon>
        <taxon>Viridiplantae</taxon>
        <taxon>Streptophyta</taxon>
        <taxon>Embryophyta</taxon>
        <taxon>Tracheophyta</taxon>
        <taxon>Spermatophyta</taxon>
        <taxon>Magnoliopsida</taxon>
        <taxon>eudicotyledons</taxon>
        <taxon>Gunneridae</taxon>
        <taxon>Pentapetalae</taxon>
        <taxon>rosids</taxon>
        <taxon>fabids</taxon>
        <taxon>Fabales</taxon>
        <taxon>Fabaceae</taxon>
        <taxon>Papilionoideae</taxon>
        <taxon>50 kb inversion clade</taxon>
        <taxon>NPAAA clade</taxon>
        <taxon>Hologalegina</taxon>
        <taxon>IRL clade</taxon>
        <taxon>Trifolieae</taxon>
        <taxon>Trifolium</taxon>
    </lineage>
</organism>
<comment type="caution">
    <text evidence="2">The sequence shown here is derived from an EMBL/GenBank/DDBJ whole genome shotgun (WGS) entry which is preliminary data.</text>
</comment>
<dbReference type="Proteomes" id="UP000265520">
    <property type="component" value="Unassembled WGS sequence"/>
</dbReference>
<dbReference type="EMBL" id="LXQA011325385">
    <property type="protein sequence ID" value="MCI93300.1"/>
    <property type="molecule type" value="Genomic_DNA"/>
</dbReference>
<evidence type="ECO:0000313" key="2">
    <source>
        <dbReference type="EMBL" id="MCI93300.1"/>
    </source>
</evidence>
<dbReference type="AlphaFoldDB" id="A0A392W3R8"/>
<sequence>NFRYGSSGLELYGDDCDELDTTGFDSSELIGNNRTQEEFDANENGGEVGDIAIEKEEEEEFSEGEESM</sequence>